<organism evidence="2 3">
    <name type="scientific">Exaiptasia diaphana</name>
    <name type="common">Tropical sea anemone</name>
    <name type="synonym">Aiptasia pulchella</name>
    <dbReference type="NCBI Taxonomy" id="2652724"/>
    <lineage>
        <taxon>Eukaryota</taxon>
        <taxon>Metazoa</taxon>
        <taxon>Cnidaria</taxon>
        <taxon>Anthozoa</taxon>
        <taxon>Hexacorallia</taxon>
        <taxon>Actiniaria</taxon>
        <taxon>Aiptasiidae</taxon>
        <taxon>Exaiptasia</taxon>
    </lineage>
</organism>
<dbReference type="RefSeq" id="XP_020916332.1">
    <property type="nucleotide sequence ID" value="XM_021060673.2"/>
</dbReference>
<protein>
    <recommendedName>
        <fullName evidence="4">Cyclodipeptide synthase</fullName>
    </recommendedName>
</protein>
<accession>A0A913Y7E9</accession>
<dbReference type="KEGG" id="epa:110253722"/>
<evidence type="ECO:0000256" key="1">
    <source>
        <dbReference type="ARBA" id="ARBA00022679"/>
    </source>
</evidence>
<reference evidence="2" key="1">
    <citation type="submission" date="2022-11" db="UniProtKB">
        <authorList>
            <consortium name="EnsemblMetazoa"/>
        </authorList>
    </citation>
    <scope>IDENTIFICATION</scope>
</reference>
<proteinExistence type="predicted"/>
<dbReference type="Pfam" id="PF16715">
    <property type="entry name" value="CDPS"/>
    <property type="match status" value="1"/>
</dbReference>
<dbReference type="GO" id="GO:0016755">
    <property type="term" value="F:aminoacyltransferase activity"/>
    <property type="evidence" value="ECO:0007669"/>
    <property type="project" value="InterPro"/>
</dbReference>
<sequence>MNRSSLALFNGKVYLENRRTMVLGLSPGNPHYYKDDTLRSLCQLAESRADKVLLFIPDKILEHNYKAVGSKNPETSARVKSNRLRNKCKEVMQSIGCQAEKFTFISWTTQVQSNPYYDKAYQCIRELYLKNDQFRVEIQESTRAALTCMTNGRESGQQDSSNETFIDINEGVIYILKELAFLDALQHIYENCQEYVFVYHREWPILEKYFDGFYDGISRSSLGFLVFSQEGNING</sequence>
<dbReference type="OMA" id="GNPHYYK"/>
<dbReference type="Gene3D" id="3.40.50.11710">
    <property type="entry name" value="Cyclodipeptide synthase"/>
    <property type="match status" value="1"/>
</dbReference>
<dbReference type="InterPro" id="IPR038622">
    <property type="entry name" value="CDPS_sf"/>
</dbReference>
<evidence type="ECO:0008006" key="4">
    <source>
        <dbReference type="Google" id="ProtNLM"/>
    </source>
</evidence>
<dbReference type="NCBIfam" id="TIGR04539">
    <property type="entry name" value="tRNA_cyclodipep"/>
    <property type="match status" value="1"/>
</dbReference>
<dbReference type="OrthoDB" id="5983473at2759"/>
<keyword evidence="3" id="KW-1185">Reference proteome</keyword>
<dbReference type="GeneID" id="110253722"/>
<dbReference type="AlphaFoldDB" id="A0A913Y7E9"/>
<dbReference type="Proteomes" id="UP000887567">
    <property type="component" value="Unplaced"/>
</dbReference>
<name>A0A913Y7E9_EXADI</name>
<evidence type="ECO:0000313" key="3">
    <source>
        <dbReference type="Proteomes" id="UP000887567"/>
    </source>
</evidence>
<keyword evidence="1" id="KW-0808">Transferase</keyword>
<dbReference type="EnsemblMetazoa" id="XM_021060673.2">
    <property type="protein sequence ID" value="XP_020916332.1"/>
    <property type="gene ID" value="LOC110253722"/>
</dbReference>
<dbReference type="InterPro" id="IPR030903">
    <property type="entry name" value="CDPS"/>
</dbReference>
<evidence type="ECO:0000313" key="2">
    <source>
        <dbReference type="EnsemblMetazoa" id="XP_020916332.1"/>
    </source>
</evidence>